<feature type="compositionally biased region" description="Polar residues" evidence="1">
    <location>
        <begin position="141"/>
        <end position="151"/>
    </location>
</feature>
<organism evidence="2 3">
    <name type="scientific">Choiromyces venosus 120613-1</name>
    <dbReference type="NCBI Taxonomy" id="1336337"/>
    <lineage>
        <taxon>Eukaryota</taxon>
        <taxon>Fungi</taxon>
        <taxon>Dikarya</taxon>
        <taxon>Ascomycota</taxon>
        <taxon>Pezizomycotina</taxon>
        <taxon>Pezizomycetes</taxon>
        <taxon>Pezizales</taxon>
        <taxon>Tuberaceae</taxon>
        <taxon>Choiromyces</taxon>
    </lineage>
</organism>
<keyword evidence="3" id="KW-1185">Reference proteome</keyword>
<dbReference type="Proteomes" id="UP000276215">
    <property type="component" value="Unassembled WGS sequence"/>
</dbReference>
<feature type="compositionally biased region" description="Acidic residues" evidence="1">
    <location>
        <begin position="110"/>
        <end position="120"/>
    </location>
</feature>
<feature type="compositionally biased region" description="Basic and acidic residues" evidence="1">
    <location>
        <begin position="193"/>
        <end position="204"/>
    </location>
</feature>
<dbReference type="AlphaFoldDB" id="A0A3N4JSC8"/>
<feature type="region of interest" description="Disordered" evidence="1">
    <location>
        <begin position="36"/>
        <end position="219"/>
    </location>
</feature>
<dbReference type="OrthoDB" id="10573109at2759"/>
<accession>A0A3N4JSC8</accession>
<sequence>MIAIRNGRHVRVWWATNPPGEPMDLLFCAHRAEGKPGTPPPGYINFFGRDNRSTPPDSPGGSDEDGSDGHQPKSSAAATRRISKSAAGTKGTRRSTRQEQRHAVVGANEPESDLNDEDDCGLNLATRVTPAIDSDPPPSPTSQLPTWTAVNSGGKRNLTAMTANEPNSAGDAVEPPRKVARQAPAIGGTIGVELDRLRQTDRPRPPNSPPSVAPNSDHYLPFKATEEVQVRELAENLLRLAFGAEQPADPSAIQVSTPSRNRSPSNPCSGDVPVDMSEVEAG</sequence>
<evidence type="ECO:0000313" key="2">
    <source>
        <dbReference type="EMBL" id="RPB00158.1"/>
    </source>
</evidence>
<dbReference type="EMBL" id="ML120382">
    <property type="protein sequence ID" value="RPB00158.1"/>
    <property type="molecule type" value="Genomic_DNA"/>
</dbReference>
<feature type="region of interest" description="Disordered" evidence="1">
    <location>
        <begin position="244"/>
        <end position="282"/>
    </location>
</feature>
<evidence type="ECO:0000256" key="1">
    <source>
        <dbReference type="SAM" id="MobiDB-lite"/>
    </source>
</evidence>
<name>A0A3N4JSC8_9PEZI</name>
<feature type="compositionally biased region" description="Low complexity" evidence="1">
    <location>
        <begin position="258"/>
        <end position="267"/>
    </location>
</feature>
<evidence type="ECO:0000313" key="3">
    <source>
        <dbReference type="Proteomes" id="UP000276215"/>
    </source>
</evidence>
<gene>
    <name evidence="2" type="ORF">L873DRAFT_832912</name>
</gene>
<protein>
    <submittedName>
        <fullName evidence="2">Uncharacterized protein</fullName>
    </submittedName>
</protein>
<proteinExistence type="predicted"/>
<reference evidence="2 3" key="1">
    <citation type="journal article" date="2018" name="Nat. Ecol. Evol.">
        <title>Pezizomycetes genomes reveal the molecular basis of ectomycorrhizal truffle lifestyle.</title>
        <authorList>
            <person name="Murat C."/>
            <person name="Payen T."/>
            <person name="Noel B."/>
            <person name="Kuo A."/>
            <person name="Morin E."/>
            <person name="Chen J."/>
            <person name="Kohler A."/>
            <person name="Krizsan K."/>
            <person name="Balestrini R."/>
            <person name="Da Silva C."/>
            <person name="Montanini B."/>
            <person name="Hainaut M."/>
            <person name="Levati E."/>
            <person name="Barry K.W."/>
            <person name="Belfiori B."/>
            <person name="Cichocki N."/>
            <person name="Clum A."/>
            <person name="Dockter R.B."/>
            <person name="Fauchery L."/>
            <person name="Guy J."/>
            <person name="Iotti M."/>
            <person name="Le Tacon F."/>
            <person name="Lindquist E.A."/>
            <person name="Lipzen A."/>
            <person name="Malagnac F."/>
            <person name="Mello A."/>
            <person name="Molinier V."/>
            <person name="Miyauchi S."/>
            <person name="Poulain J."/>
            <person name="Riccioni C."/>
            <person name="Rubini A."/>
            <person name="Sitrit Y."/>
            <person name="Splivallo R."/>
            <person name="Traeger S."/>
            <person name="Wang M."/>
            <person name="Zifcakova L."/>
            <person name="Wipf D."/>
            <person name="Zambonelli A."/>
            <person name="Paolocci F."/>
            <person name="Nowrousian M."/>
            <person name="Ottonello S."/>
            <person name="Baldrian P."/>
            <person name="Spatafora J.W."/>
            <person name="Henrissat B."/>
            <person name="Nagy L.G."/>
            <person name="Aury J.M."/>
            <person name="Wincker P."/>
            <person name="Grigoriev I.V."/>
            <person name="Bonfante P."/>
            <person name="Martin F.M."/>
        </authorList>
    </citation>
    <scope>NUCLEOTIDE SEQUENCE [LARGE SCALE GENOMIC DNA]</scope>
    <source>
        <strain evidence="2 3">120613-1</strain>
    </source>
</reference>